<dbReference type="RefSeq" id="WP_128389631.1">
    <property type="nucleotide sequence ID" value="NZ_SBII01000005.1"/>
</dbReference>
<evidence type="ECO:0000313" key="3">
    <source>
        <dbReference type="EMBL" id="RWX00402.1"/>
    </source>
</evidence>
<evidence type="ECO:0000256" key="1">
    <source>
        <dbReference type="SAM" id="MobiDB-lite"/>
    </source>
</evidence>
<comment type="caution">
    <text evidence="3">The sequence shown here is derived from an EMBL/GenBank/DDBJ whole genome shotgun (WGS) entry which is preliminary data.</text>
</comment>
<accession>A0A3S3RJQ2</accession>
<dbReference type="OrthoDB" id="1118459at2"/>
<dbReference type="AlphaFoldDB" id="A0A3S3RJQ2"/>
<keyword evidence="2" id="KW-0812">Transmembrane</keyword>
<feature type="region of interest" description="Disordered" evidence="1">
    <location>
        <begin position="1"/>
        <end position="20"/>
    </location>
</feature>
<keyword evidence="2" id="KW-0472">Membrane</keyword>
<proteinExistence type="predicted"/>
<evidence type="ECO:0000256" key="2">
    <source>
        <dbReference type="SAM" id="Phobius"/>
    </source>
</evidence>
<reference evidence="3 4" key="1">
    <citation type="submission" date="2019-01" db="EMBL/GenBank/DDBJ databases">
        <title>Flavobacterium sp. nov.,isolated from freshwater.</title>
        <authorList>
            <person name="Zhang R."/>
            <person name="Du Z.-J."/>
        </authorList>
    </citation>
    <scope>NUCLEOTIDE SEQUENCE [LARGE SCALE GENOMIC DNA]</scope>
    <source>
        <strain evidence="3 4">1E403</strain>
    </source>
</reference>
<evidence type="ECO:0000313" key="4">
    <source>
        <dbReference type="Proteomes" id="UP000287527"/>
    </source>
</evidence>
<gene>
    <name evidence="3" type="ORF">EPI11_08985</name>
</gene>
<protein>
    <submittedName>
        <fullName evidence="3">Structural protein</fullName>
    </submittedName>
</protein>
<keyword evidence="4" id="KW-1185">Reference proteome</keyword>
<name>A0A3S3RJQ2_9FLAO</name>
<organism evidence="3 4">
    <name type="scientific">Flavobacterium cerinum</name>
    <dbReference type="NCBI Taxonomy" id="2502784"/>
    <lineage>
        <taxon>Bacteria</taxon>
        <taxon>Pseudomonadati</taxon>
        <taxon>Bacteroidota</taxon>
        <taxon>Flavobacteriia</taxon>
        <taxon>Flavobacteriales</taxon>
        <taxon>Flavobacteriaceae</taxon>
        <taxon>Flavobacterium</taxon>
    </lineage>
</organism>
<dbReference type="EMBL" id="SBII01000005">
    <property type="protein sequence ID" value="RWX00402.1"/>
    <property type="molecule type" value="Genomic_DNA"/>
</dbReference>
<dbReference type="Proteomes" id="UP000287527">
    <property type="component" value="Unassembled WGS sequence"/>
</dbReference>
<keyword evidence="2" id="KW-1133">Transmembrane helix</keyword>
<sequence>MAQSFLNNSESRGLRNNNPGNLIRTVNKWQGKIPFKESKDTKFEQFREIAWGIRAFYKDIINDINKGANTVEKLVTEYAPSFENNTASYITQVASAMGISKDKVLTANKATLIQLAKAKFRVELGSMYSAKITQANYEDAWLLMDSQYGSGELPELEISRSKCEYCGHILTVIALFFFTYFTVVS</sequence>
<feature type="transmembrane region" description="Helical" evidence="2">
    <location>
        <begin position="165"/>
        <end position="183"/>
    </location>
</feature>